<accession>A0A1E5QKZ7</accession>
<dbReference type="InterPro" id="IPR029063">
    <property type="entry name" value="SAM-dependent_MTases_sf"/>
</dbReference>
<keyword evidence="5" id="KW-0949">S-adenosyl-L-methionine</keyword>
<evidence type="ECO:0000256" key="3">
    <source>
        <dbReference type="ARBA" id="ARBA00022603"/>
    </source>
</evidence>
<evidence type="ECO:0000256" key="6">
    <source>
        <dbReference type="SAM" id="Coils"/>
    </source>
</evidence>
<dbReference type="SUPFAM" id="SSF53335">
    <property type="entry name" value="S-adenosyl-L-methionine-dependent methyltransferases"/>
    <property type="match status" value="1"/>
</dbReference>
<dbReference type="InterPro" id="IPR022642">
    <property type="entry name" value="CheR_C"/>
</dbReference>
<dbReference type="AlphaFoldDB" id="A0A1E5QKZ7"/>
<dbReference type="PANTHER" id="PTHR24422:SF10">
    <property type="entry name" value="CHEMOTAXIS PROTEIN METHYLTRANSFERASE 2"/>
    <property type="match status" value="1"/>
</dbReference>
<evidence type="ECO:0000256" key="5">
    <source>
        <dbReference type="ARBA" id="ARBA00022691"/>
    </source>
</evidence>
<dbReference type="InterPro" id="IPR036804">
    <property type="entry name" value="CheR_N_sf"/>
</dbReference>
<dbReference type="InterPro" id="IPR000780">
    <property type="entry name" value="CheR_MeTrfase"/>
</dbReference>
<dbReference type="Pfam" id="PF01739">
    <property type="entry name" value="CheR"/>
    <property type="match status" value="1"/>
</dbReference>
<dbReference type="PROSITE" id="PS50123">
    <property type="entry name" value="CHER"/>
    <property type="match status" value="1"/>
</dbReference>
<name>A0A1E5QKZ7_9CYAN</name>
<dbReference type="GO" id="GO:0032259">
    <property type="term" value="P:methylation"/>
    <property type="evidence" value="ECO:0007669"/>
    <property type="project" value="UniProtKB-KW"/>
</dbReference>
<keyword evidence="6" id="KW-0175">Coiled coil</keyword>
<dbReference type="PANTHER" id="PTHR24422">
    <property type="entry name" value="CHEMOTAXIS PROTEIN METHYLTRANSFERASE"/>
    <property type="match status" value="1"/>
</dbReference>
<dbReference type="OrthoDB" id="9799157at2"/>
<dbReference type="Gene3D" id="1.10.155.10">
    <property type="entry name" value="Chemotaxis receptor methyltransferase CheR, N-terminal domain"/>
    <property type="match status" value="1"/>
</dbReference>
<dbReference type="InterPro" id="IPR022641">
    <property type="entry name" value="CheR_N"/>
</dbReference>
<comment type="caution">
    <text evidence="8">The sequence shown here is derived from an EMBL/GenBank/DDBJ whole genome shotgun (WGS) entry which is preliminary data.</text>
</comment>
<feature type="domain" description="CheR-type methyltransferase" evidence="7">
    <location>
        <begin position="14"/>
        <end position="286"/>
    </location>
</feature>
<evidence type="ECO:0000259" key="7">
    <source>
        <dbReference type="PROSITE" id="PS50123"/>
    </source>
</evidence>
<dbReference type="STRING" id="1781255.BH720_11065"/>
<dbReference type="Pfam" id="PF03705">
    <property type="entry name" value="CheR_N"/>
    <property type="match status" value="1"/>
</dbReference>
<dbReference type="EC" id="2.1.1.80" evidence="2"/>
<evidence type="ECO:0000256" key="2">
    <source>
        <dbReference type="ARBA" id="ARBA00012534"/>
    </source>
</evidence>
<dbReference type="PRINTS" id="PR00996">
    <property type="entry name" value="CHERMTFRASE"/>
</dbReference>
<evidence type="ECO:0000256" key="4">
    <source>
        <dbReference type="ARBA" id="ARBA00022679"/>
    </source>
</evidence>
<evidence type="ECO:0000256" key="1">
    <source>
        <dbReference type="ARBA" id="ARBA00001541"/>
    </source>
</evidence>
<dbReference type="SUPFAM" id="SSF47757">
    <property type="entry name" value="Chemotaxis receptor methyltransferase CheR, N-terminal domain"/>
    <property type="match status" value="1"/>
</dbReference>
<keyword evidence="4" id="KW-0808">Transferase</keyword>
<sequence length="489" mass="56724">MAAQKRSENGFPDEQAPDLEEANPEFEILLNYLKHHRGCDLTCYKRSSLMRRFNHRMQSIGIESYPHYLEYLQYCPEEYRTLLDDVLINVTSFFRDRHTWDYLAATIIPQIITRDPANLPIRLWSAGCAGGQEIYSLLILFAEAMGIEACLQRVQAFATDADETAIAQARQATYSPLEIVGLPEELRDKYFRQTQQGYIFNSELRQTVIFSQHDLIQDPPISRIDLLACRNVLIYFNSKTQDAILSRFHFALKSTGFLFLGQAEPLISRRRIFQPIDSSQRVYTKGESLELEDYISLIPPSSDRPTERSFVMENNFWKTAFETSYSARLAVDIKGQLLFANQRARTLFDLRIEDWKRPFQELKIGQLIDSHIFNQSLYGDRDILVLNSIEWKTDEEIQYFNIEISRVLALKNQVLGVNLTFIEINDYQQLSKQLSATRTELASISQALKKSKNELKKANKKLESAYQELEILHQDIYLSHPQSQPSDRA</sequence>
<gene>
    <name evidence="8" type="ORF">BH720_11065</name>
</gene>
<dbReference type="EMBL" id="MJGC01000053">
    <property type="protein sequence ID" value="OEJ75247.1"/>
    <property type="molecule type" value="Genomic_DNA"/>
</dbReference>
<evidence type="ECO:0000313" key="8">
    <source>
        <dbReference type="EMBL" id="OEJ75247.1"/>
    </source>
</evidence>
<dbReference type="GO" id="GO:0008983">
    <property type="term" value="F:protein-glutamate O-methyltransferase activity"/>
    <property type="evidence" value="ECO:0007669"/>
    <property type="project" value="UniProtKB-EC"/>
</dbReference>
<dbReference type="InterPro" id="IPR050903">
    <property type="entry name" value="Bact_Chemotaxis_MeTrfase"/>
</dbReference>
<reference evidence="8" key="1">
    <citation type="submission" date="2016-09" db="EMBL/GenBank/DDBJ databases">
        <title>Draft genome of thermotolerant cyanobacterium Desertifilum sp. strain IPPAS B-1220.</title>
        <authorList>
            <person name="Sinetova M.A."/>
            <person name="Bolakhan K."/>
            <person name="Zayadan B.K."/>
            <person name="Mironov K.S."/>
            <person name="Ustinova V."/>
            <person name="Kupriyanova E.V."/>
            <person name="Sidorov R.A."/>
            <person name="Skrypnik A.N."/>
            <person name="Gogoleva N.E."/>
            <person name="Gogolev Y.V."/>
            <person name="Los D.A."/>
        </authorList>
    </citation>
    <scope>NUCLEOTIDE SEQUENCE [LARGE SCALE GENOMIC DNA]</scope>
    <source>
        <strain evidence="8">IPPAS B-1220</strain>
    </source>
</reference>
<keyword evidence="3" id="KW-0489">Methyltransferase</keyword>
<comment type="catalytic activity">
    <reaction evidence="1">
        <text>L-glutamyl-[protein] + S-adenosyl-L-methionine = [protein]-L-glutamate 5-O-methyl ester + S-adenosyl-L-homocysteine</text>
        <dbReference type="Rhea" id="RHEA:24452"/>
        <dbReference type="Rhea" id="RHEA-COMP:10208"/>
        <dbReference type="Rhea" id="RHEA-COMP:10311"/>
        <dbReference type="ChEBI" id="CHEBI:29973"/>
        <dbReference type="ChEBI" id="CHEBI:57856"/>
        <dbReference type="ChEBI" id="CHEBI:59789"/>
        <dbReference type="ChEBI" id="CHEBI:82795"/>
        <dbReference type="EC" id="2.1.1.80"/>
    </reaction>
</comment>
<dbReference type="RefSeq" id="WP_069967246.1">
    <property type="nucleotide sequence ID" value="NZ_CM124774.1"/>
</dbReference>
<feature type="coiled-coil region" evidence="6">
    <location>
        <begin position="427"/>
        <end position="475"/>
    </location>
</feature>
<dbReference type="Gene3D" id="3.40.50.150">
    <property type="entry name" value="Vaccinia Virus protein VP39"/>
    <property type="match status" value="1"/>
</dbReference>
<organism evidence="8">
    <name type="scientific">Desertifilum tharense IPPAS B-1220</name>
    <dbReference type="NCBI Taxonomy" id="1781255"/>
    <lineage>
        <taxon>Bacteria</taxon>
        <taxon>Bacillati</taxon>
        <taxon>Cyanobacteriota</taxon>
        <taxon>Cyanophyceae</taxon>
        <taxon>Desertifilales</taxon>
        <taxon>Desertifilaceae</taxon>
        <taxon>Desertifilum</taxon>
    </lineage>
</organism>
<protein>
    <recommendedName>
        <fullName evidence="2">protein-glutamate O-methyltransferase</fullName>
        <ecNumber evidence="2">2.1.1.80</ecNumber>
    </recommendedName>
</protein>
<dbReference type="SMART" id="SM00138">
    <property type="entry name" value="MeTrc"/>
    <property type="match status" value="1"/>
</dbReference>
<proteinExistence type="predicted"/>